<dbReference type="STRING" id="683125.SAMN05660206_104150"/>
<dbReference type="Pfam" id="PF00593">
    <property type="entry name" value="TonB_dep_Rec_b-barrel"/>
    <property type="match status" value="1"/>
</dbReference>
<gene>
    <name evidence="6" type="ORF">SAMN05660206_104150</name>
</gene>
<keyword evidence="3" id="KW-0732">Signal</keyword>
<dbReference type="OrthoDB" id="604358at2"/>
<keyword evidence="2" id="KW-0798">TonB box</keyword>
<dbReference type="RefSeq" id="WP_093364803.1">
    <property type="nucleotide sequence ID" value="NZ_FOZZ01000004.1"/>
</dbReference>
<dbReference type="AlphaFoldDB" id="A0A1I6S842"/>
<dbReference type="NCBIfam" id="TIGR04056">
    <property type="entry name" value="OMP_RagA_SusC"/>
    <property type="match status" value="1"/>
</dbReference>
<organism evidence="6 7">
    <name type="scientific">Sphingobacterium wenxiniae</name>
    <dbReference type="NCBI Taxonomy" id="683125"/>
    <lineage>
        <taxon>Bacteria</taxon>
        <taxon>Pseudomonadati</taxon>
        <taxon>Bacteroidota</taxon>
        <taxon>Sphingobacteriia</taxon>
        <taxon>Sphingobacteriales</taxon>
        <taxon>Sphingobacteriaceae</taxon>
        <taxon>Sphingobacterium</taxon>
    </lineage>
</organism>
<sequence>MKNKSKKFVLMALPLAFSSFIPAPAAGWVAPMVESVVYQGEVSGRVVDTGGNPLSGVTVINLQSQATVQTGEDGSFRIAIAQGQRLRLTYLGFTMQEVSYTGQPSFSITMQEEGSTLDEVVVVGYGTQKRANLTGAVDQIGSEVFEGRPLANVSQMLQGAVPNLNITPADGKPTRAPGFNIRGTTSIGQGGSALILIDGVEGDPSILNPNDIESVSVLKDASSAAIYGSRGTFGVVLITTKRAKEGRSTINYSGGLTLQKPTTSPDFITDGYTYAERFYEAYNAWNNYSSVPSKLNKTQIFTLDWLEEFRKRKESGNTEEVTVAPNGEYVYYGNEDYYGALIKDNTFVQNHNLSASGTSGKIDYFLSGRLFDNQGLYRYNTDKYTSYNTRAKAGLQVTDWLRIENNIDYAFMKYHDPSTSGEGGNIWRNIADEGHPSSPIYNPDGSFSFSAAYTLGDFIYGKNGTDTEKKDLRNTTSFATNFFNNTFRIKGDLTFRNRDLGSIRVRVPVPYSVNEGEIRSLQTSMNDNIYQVSQQNNYLFTNLYGEYEKTFGGDHYVKGLIGYNYEQQRYRASYITKTGLLTENTENINLALGDAVQATAGYNRYRLAGLFFRANYIYKDRYLLEVNGRYDGSSKFPTDEQWAFFPSVSAGWRVSQEPFWQISPKAVSDFKIRASYGSLGNGNISPYSFLDTYNISTSGRVLGGVKNRYTSVPAVIPNNLTWETARTANLGVDLAFLNNKLTFTGDIYRRETLNMYTVGQQLPEIFGASSPKGNYADMTTRGFELTLAYNDRFDVGGKPLGFGVKATLADYRSTIDRYNNETGNLNDYYAGQRYGEIWGYVTQGLFQSQEEIDAAPKQTLIKSSNSGRVYPGDIRFADLDGNGVIDYGSNTLDSHGDKTIIGNSEPRYIYGLNLNLDYANVYVSAFFQGVGKQDWYPGNESIFWGQYNRPYNNLPAWHVDNYWTEDNPGGYFPRYAGYNTSLKQTVQTRYLQNVAYVRLKNLQVGYNFPQPIVSKLKLQGLRAGLSAENLFTWSPLYKHTKDIDVANIGQSDPDISTGHGDGFNYPTMRSFSFNLSINF</sequence>
<feature type="signal peptide" evidence="3">
    <location>
        <begin position="1"/>
        <end position="25"/>
    </location>
</feature>
<dbReference type="InterPro" id="IPR023997">
    <property type="entry name" value="TonB-dep_OMP_SusC/RagA_CS"/>
</dbReference>
<keyword evidence="1" id="KW-1134">Transmembrane beta strand</keyword>
<comment type="subcellular location">
    <subcellularLocation>
        <location evidence="1">Cell outer membrane</location>
        <topology evidence="1">Multi-pass membrane protein</topology>
    </subcellularLocation>
</comment>
<dbReference type="InterPro" id="IPR012910">
    <property type="entry name" value="Plug_dom"/>
</dbReference>
<keyword evidence="1" id="KW-0812">Transmembrane</keyword>
<dbReference type="InterPro" id="IPR008969">
    <property type="entry name" value="CarboxyPept-like_regulatory"/>
</dbReference>
<evidence type="ECO:0000259" key="5">
    <source>
        <dbReference type="Pfam" id="PF07715"/>
    </source>
</evidence>
<keyword evidence="1" id="KW-0998">Cell outer membrane</keyword>
<dbReference type="SUPFAM" id="SSF49464">
    <property type="entry name" value="Carboxypeptidase regulatory domain-like"/>
    <property type="match status" value="1"/>
</dbReference>
<dbReference type="SUPFAM" id="SSF56935">
    <property type="entry name" value="Porins"/>
    <property type="match status" value="1"/>
</dbReference>
<dbReference type="InterPro" id="IPR037066">
    <property type="entry name" value="Plug_dom_sf"/>
</dbReference>
<evidence type="ECO:0000313" key="7">
    <source>
        <dbReference type="Proteomes" id="UP000198785"/>
    </source>
</evidence>
<dbReference type="EMBL" id="FOZZ01000004">
    <property type="protein sequence ID" value="SFS72948.1"/>
    <property type="molecule type" value="Genomic_DNA"/>
</dbReference>
<feature type="domain" description="TonB-dependent receptor plug" evidence="5">
    <location>
        <begin position="131"/>
        <end position="235"/>
    </location>
</feature>
<keyword evidence="7" id="KW-1185">Reference proteome</keyword>
<dbReference type="InterPro" id="IPR023996">
    <property type="entry name" value="TonB-dep_OMP_SusC/RagA"/>
</dbReference>
<protein>
    <submittedName>
        <fullName evidence="6">TonB-linked outer membrane protein, SusC/RagA family</fullName>
    </submittedName>
</protein>
<feature type="chain" id="PRO_5011745582" evidence="3">
    <location>
        <begin position="26"/>
        <end position="1079"/>
    </location>
</feature>
<reference evidence="6 7" key="1">
    <citation type="submission" date="2016-10" db="EMBL/GenBank/DDBJ databases">
        <authorList>
            <person name="de Groot N.N."/>
        </authorList>
    </citation>
    <scope>NUCLEOTIDE SEQUENCE [LARGE SCALE GENOMIC DNA]</scope>
    <source>
        <strain evidence="6 7">DSM 22789</strain>
    </source>
</reference>
<evidence type="ECO:0000256" key="2">
    <source>
        <dbReference type="RuleBase" id="RU003357"/>
    </source>
</evidence>
<proteinExistence type="inferred from homology"/>
<dbReference type="Proteomes" id="UP000198785">
    <property type="component" value="Unassembled WGS sequence"/>
</dbReference>
<dbReference type="GO" id="GO:0009279">
    <property type="term" value="C:cell outer membrane"/>
    <property type="evidence" value="ECO:0007669"/>
    <property type="project" value="UniProtKB-SubCell"/>
</dbReference>
<comment type="similarity">
    <text evidence="1 2">Belongs to the TonB-dependent receptor family.</text>
</comment>
<dbReference type="Pfam" id="PF13715">
    <property type="entry name" value="CarbopepD_reg_2"/>
    <property type="match status" value="1"/>
</dbReference>
<keyword evidence="1 2" id="KW-0472">Membrane</keyword>
<keyword evidence="1" id="KW-0813">Transport</keyword>
<evidence type="ECO:0000256" key="3">
    <source>
        <dbReference type="SAM" id="SignalP"/>
    </source>
</evidence>
<dbReference type="Gene3D" id="2.60.40.1120">
    <property type="entry name" value="Carboxypeptidase-like, regulatory domain"/>
    <property type="match status" value="1"/>
</dbReference>
<dbReference type="InterPro" id="IPR000531">
    <property type="entry name" value="Beta-barrel_TonB"/>
</dbReference>
<evidence type="ECO:0000259" key="4">
    <source>
        <dbReference type="Pfam" id="PF00593"/>
    </source>
</evidence>
<dbReference type="PROSITE" id="PS52016">
    <property type="entry name" value="TONB_DEPENDENT_REC_3"/>
    <property type="match status" value="1"/>
</dbReference>
<dbReference type="InterPro" id="IPR039426">
    <property type="entry name" value="TonB-dep_rcpt-like"/>
</dbReference>
<dbReference type="Pfam" id="PF07715">
    <property type="entry name" value="Plug"/>
    <property type="match status" value="1"/>
</dbReference>
<accession>A0A1I6S842</accession>
<dbReference type="Gene3D" id="2.170.130.10">
    <property type="entry name" value="TonB-dependent receptor, plug domain"/>
    <property type="match status" value="1"/>
</dbReference>
<evidence type="ECO:0000313" key="6">
    <source>
        <dbReference type="EMBL" id="SFS72948.1"/>
    </source>
</evidence>
<feature type="domain" description="TonB-dependent receptor-like beta-barrel" evidence="4">
    <location>
        <begin position="443"/>
        <end position="839"/>
    </location>
</feature>
<name>A0A1I6S842_9SPHI</name>
<dbReference type="NCBIfam" id="TIGR04057">
    <property type="entry name" value="SusC_RagA_signa"/>
    <property type="match status" value="1"/>
</dbReference>
<evidence type="ECO:0000256" key="1">
    <source>
        <dbReference type="PROSITE-ProRule" id="PRU01360"/>
    </source>
</evidence>